<dbReference type="AlphaFoldDB" id="A0AAE1P894"/>
<dbReference type="EMBL" id="JAWZYT010002629">
    <property type="protein sequence ID" value="KAK4303031.1"/>
    <property type="molecule type" value="Genomic_DNA"/>
</dbReference>
<accession>A0AAE1P894</accession>
<keyword evidence="2" id="KW-1185">Reference proteome</keyword>
<reference evidence="1" key="1">
    <citation type="submission" date="2023-11" db="EMBL/GenBank/DDBJ databases">
        <title>Genome assemblies of two species of porcelain crab, Petrolisthes cinctipes and Petrolisthes manimaculis (Anomura: Porcellanidae).</title>
        <authorList>
            <person name="Angst P."/>
        </authorList>
    </citation>
    <scope>NUCLEOTIDE SEQUENCE</scope>
    <source>
        <strain evidence="1">PB745_02</strain>
        <tissue evidence="1">Gill</tissue>
    </source>
</reference>
<evidence type="ECO:0000313" key="2">
    <source>
        <dbReference type="Proteomes" id="UP001292094"/>
    </source>
</evidence>
<protein>
    <submittedName>
        <fullName evidence="1">Uncharacterized protein</fullName>
    </submittedName>
</protein>
<sequence length="376" mass="43093">MLICLGKIRNVCILDDRNESSVLWMAKSLCVLVLCLFPRRCLRDPENTHNQQDVTFRLPNDNQTQAEVAMVPWWEKDSGCQCKGQEECQTDTNPNKTSGVNGGDVSVGGTCGRRAWAAGVGQRVVAMSLYGNKSDYWIGLEDNLIQIAEVYPGWVVWLYTDPRGQAEVLCPLLRRYHHMLYICDVTNLPPPLGSLTIIHHMMWRVAPLGDPQVAALMVRDSDSKVSEREGAAVREWLASGMEFHVMRDHPSHDMPVLGGMWGVRWDLDPSHVHDKVHELTIIRNLMFRYAWKRFKHGLDQHILKAVLWPAMLGRVKSHDSYCCKYFSNTSPWPTQRSHGFFVGSPRYRKNIENSNVVPKTCPIRCRPPQHRDWIYC</sequence>
<dbReference type="Proteomes" id="UP001292094">
    <property type="component" value="Unassembled WGS sequence"/>
</dbReference>
<name>A0AAE1P894_9EUCA</name>
<comment type="caution">
    <text evidence="1">The sequence shown here is derived from an EMBL/GenBank/DDBJ whole genome shotgun (WGS) entry which is preliminary data.</text>
</comment>
<evidence type="ECO:0000313" key="1">
    <source>
        <dbReference type="EMBL" id="KAK4303031.1"/>
    </source>
</evidence>
<gene>
    <name evidence="1" type="ORF">Pmani_024925</name>
</gene>
<proteinExistence type="predicted"/>
<organism evidence="1 2">
    <name type="scientific">Petrolisthes manimaculis</name>
    <dbReference type="NCBI Taxonomy" id="1843537"/>
    <lineage>
        <taxon>Eukaryota</taxon>
        <taxon>Metazoa</taxon>
        <taxon>Ecdysozoa</taxon>
        <taxon>Arthropoda</taxon>
        <taxon>Crustacea</taxon>
        <taxon>Multicrustacea</taxon>
        <taxon>Malacostraca</taxon>
        <taxon>Eumalacostraca</taxon>
        <taxon>Eucarida</taxon>
        <taxon>Decapoda</taxon>
        <taxon>Pleocyemata</taxon>
        <taxon>Anomura</taxon>
        <taxon>Galatheoidea</taxon>
        <taxon>Porcellanidae</taxon>
        <taxon>Petrolisthes</taxon>
    </lineage>
</organism>